<dbReference type="PROSITE" id="PS50931">
    <property type="entry name" value="HTH_LYSR"/>
    <property type="match status" value="1"/>
</dbReference>
<dbReference type="SUPFAM" id="SSF53850">
    <property type="entry name" value="Periplasmic binding protein-like II"/>
    <property type="match status" value="1"/>
</dbReference>
<accession>A0ABP7ZIN3</accession>
<dbReference type="Gene3D" id="1.10.10.10">
    <property type="entry name" value="Winged helix-like DNA-binding domain superfamily/Winged helix DNA-binding domain"/>
    <property type="match status" value="1"/>
</dbReference>
<sequence length="324" mass="33969">MTLTPAPQFPELDAQTLRIVGAIAEQGSITAAAEALGYSQPAVSQHLRRAEQRLGLALAERVGRSVRLTEAGEVLARHARTITNAFDAAAGELAGLSGLRSGRVRLAGFPTASSTVVPKLVKELSAKHPGLSISYLEAEPPEAVEAVRSGSVDVAITFSYPGDRVDPHQESAQGLTVDSLWQDEMLVALPAAHPAASHQRVRLEELAGETWIAGCPRCRGHLLQVTESAGYTPTIAYETDNFSAVLGMADAGIGIALVPTLALASTRVPEGIVLRPTARGHSRTIHVVTTEGASRVPAVAATLETLHSLDLARLELAEAGSSAR</sequence>
<proteinExistence type="inferred from homology"/>
<dbReference type="RefSeq" id="WP_344790520.1">
    <property type="nucleotide sequence ID" value="NZ_BAABBV010000001.1"/>
</dbReference>
<reference evidence="6" key="2">
    <citation type="submission" date="2023-12" db="EMBL/GenBank/DDBJ databases">
        <authorList>
            <person name="Sun Q."/>
            <person name="Inoue M."/>
        </authorList>
    </citation>
    <scope>NUCLEOTIDE SEQUENCE</scope>
    <source>
        <strain evidence="6">JCM 17590</strain>
    </source>
</reference>
<dbReference type="Gene3D" id="3.40.190.10">
    <property type="entry name" value="Periplasmic binding protein-like II"/>
    <property type="match status" value="2"/>
</dbReference>
<organism evidence="6 7">
    <name type="scientific">Gryllotalpicola daejeonensis</name>
    <dbReference type="NCBI Taxonomy" id="993087"/>
    <lineage>
        <taxon>Bacteria</taxon>
        <taxon>Bacillati</taxon>
        <taxon>Actinomycetota</taxon>
        <taxon>Actinomycetes</taxon>
        <taxon>Micrococcales</taxon>
        <taxon>Microbacteriaceae</taxon>
        <taxon>Gryllotalpicola</taxon>
    </lineage>
</organism>
<dbReference type="InterPro" id="IPR000847">
    <property type="entry name" value="LysR_HTH_N"/>
</dbReference>
<evidence type="ECO:0000313" key="7">
    <source>
        <dbReference type="Proteomes" id="UP001415169"/>
    </source>
</evidence>
<dbReference type="PRINTS" id="PR00039">
    <property type="entry name" value="HTHLYSR"/>
</dbReference>
<dbReference type="CDD" id="cd08423">
    <property type="entry name" value="PBP2_LTTR_like_6"/>
    <property type="match status" value="1"/>
</dbReference>
<dbReference type="SUPFAM" id="SSF46785">
    <property type="entry name" value="Winged helix' DNA-binding domain"/>
    <property type="match status" value="1"/>
</dbReference>
<feature type="domain" description="HTH lysR-type" evidence="5">
    <location>
        <begin position="12"/>
        <end position="69"/>
    </location>
</feature>
<dbReference type="Pfam" id="PF00126">
    <property type="entry name" value="HTH_1"/>
    <property type="match status" value="1"/>
</dbReference>
<keyword evidence="3" id="KW-0238">DNA-binding</keyword>
<dbReference type="InterPro" id="IPR036388">
    <property type="entry name" value="WH-like_DNA-bd_sf"/>
</dbReference>
<keyword evidence="7" id="KW-1185">Reference proteome</keyword>
<dbReference type="InterPro" id="IPR011991">
    <property type="entry name" value="ArsR-like_HTH"/>
</dbReference>
<gene>
    <name evidence="6" type="ORF">GCM10022286_08690</name>
</gene>
<evidence type="ECO:0000256" key="1">
    <source>
        <dbReference type="ARBA" id="ARBA00009437"/>
    </source>
</evidence>
<dbReference type="PANTHER" id="PTHR30346:SF29">
    <property type="entry name" value="LYSR SUBSTRATE-BINDING"/>
    <property type="match status" value="1"/>
</dbReference>
<comment type="similarity">
    <text evidence="1">Belongs to the LysR transcriptional regulatory family.</text>
</comment>
<name>A0ABP7ZIN3_9MICO</name>
<evidence type="ECO:0000256" key="3">
    <source>
        <dbReference type="ARBA" id="ARBA00023125"/>
    </source>
</evidence>
<dbReference type="Pfam" id="PF03466">
    <property type="entry name" value="LysR_substrate"/>
    <property type="match status" value="1"/>
</dbReference>
<reference evidence="6" key="1">
    <citation type="journal article" date="2014" name="Int. J. Syst. Evol. Microbiol.">
        <title>Complete genome of a new Firmicutes species belonging to the dominant human colonic microbiota ('Ruminococcus bicirculans') reveals two chromosomes and a selective capacity to utilize plant glucans.</title>
        <authorList>
            <consortium name="NISC Comparative Sequencing Program"/>
            <person name="Wegmann U."/>
            <person name="Louis P."/>
            <person name="Goesmann A."/>
            <person name="Henrissat B."/>
            <person name="Duncan S.H."/>
            <person name="Flint H.J."/>
        </authorList>
    </citation>
    <scope>NUCLEOTIDE SEQUENCE</scope>
    <source>
        <strain evidence="6">JCM 17590</strain>
    </source>
</reference>
<dbReference type="InterPro" id="IPR005119">
    <property type="entry name" value="LysR_subst-bd"/>
</dbReference>
<protein>
    <submittedName>
        <fullName evidence="6">LysR family transcriptional regulator</fullName>
    </submittedName>
</protein>
<dbReference type="Proteomes" id="UP001415169">
    <property type="component" value="Unassembled WGS sequence"/>
</dbReference>
<dbReference type="InterPro" id="IPR036390">
    <property type="entry name" value="WH_DNA-bd_sf"/>
</dbReference>
<evidence type="ECO:0000313" key="6">
    <source>
        <dbReference type="EMBL" id="GAA4157270.1"/>
    </source>
</evidence>
<keyword evidence="2" id="KW-0805">Transcription regulation</keyword>
<dbReference type="PANTHER" id="PTHR30346">
    <property type="entry name" value="TRANSCRIPTIONAL DUAL REGULATOR HCAR-RELATED"/>
    <property type="match status" value="1"/>
</dbReference>
<evidence type="ECO:0000259" key="5">
    <source>
        <dbReference type="PROSITE" id="PS50931"/>
    </source>
</evidence>
<comment type="caution">
    <text evidence="6">The sequence shown here is derived from an EMBL/GenBank/DDBJ whole genome shotgun (WGS) entry which is preliminary data.</text>
</comment>
<keyword evidence="4" id="KW-0804">Transcription</keyword>
<dbReference type="EMBL" id="BAABBV010000001">
    <property type="protein sequence ID" value="GAA4157270.1"/>
    <property type="molecule type" value="Genomic_DNA"/>
</dbReference>
<evidence type="ECO:0000256" key="4">
    <source>
        <dbReference type="ARBA" id="ARBA00023163"/>
    </source>
</evidence>
<dbReference type="CDD" id="cd00090">
    <property type="entry name" value="HTH_ARSR"/>
    <property type="match status" value="1"/>
</dbReference>
<evidence type="ECO:0000256" key="2">
    <source>
        <dbReference type="ARBA" id="ARBA00023015"/>
    </source>
</evidence>